<evidence type="ECO:0000313" key="11">
    <source>
        <dbReference type="Proteomes" id="UP000054653"/>
    </source>
</evidence>
<dbReference type="GO" id="GO:0101031">
    <property type="term" value="C:protein folding chaperone complex"/>
    <property type="evidence" value="ECO:0007669"/>
    <property type="project" value="TreeGrafter"/>
</dbReference>
<dbReference type="SUPFAM" id="SSF48452">
    <property type="entry name" value="TPR-like"/>
    <property type="match status" value="1"/>
</dbReference>
<dbReference type="InterPro" id="IPR011990">
    <property type="entry name" value="TPR-like_helical_dom_sf"/>
</dbReference>
<dbReference type="Proteomes" id="UP000054653">
    <property type="component" value="Unassembled WGS sequence"/>
</dbReference>
<dbReference type="PROSITE" id="PS50293">
    <property type="entry name" value="TPR_REGION"/>
    <property type="match status" value="1"/>
</dbReference>
<evidence type="ECO:0000256" key="3">
    <source>
        <dbReference type="ARBA" id="ARBA00022737"/>
    </source>
</evidence>
<keyword evidence="3" id="KW-0677">Repeat</keyword>
<proteinExistence type="inferred from homology"/>
<dbReference type="PROSITE" id="PS50005">
    <property type="entry name" value="TPR"/>
    <property type="match status" value="2"/>
</dbReference>
<comment type="similarity">
    <text evidence="6">Belongs to the RPAP3 family.</text>
</comment>
<evidence type="ECO:0000256" key="2">
    <source>
        <dbReference type="ARBA" id="ARBA00022658"/>
    </source>
</evidence>
<gene>
    <name evidence="10" type="primary">RPAP3</name>
    <name evidence="10" type="ORF">T03_5295</name>
</gene>
<dbReference type="Pfam" id="PF13877">
    <property type="entry name" value="RPAP3_C"/>
    <property type="match status" value="1"/>
</dbReference>
<dbReference type="InterPro" id="IPR011323">
    <property type="entry name" value="Mss4/transl-control_tumour"/>
</dbReference>
<dbReference type="InterPro" id="IPR051966">
    <property type="entry name" value="RPAP3"/>
</dbReference>
<organism evidence="10 11">
    <name type="scientific">Trichinella britovi</name>
    <name type="common">Parasitic roundworm</name>
    <dbReference type="NCBI Taxonomy" id="45882"/>
    <lineage>
        <taxon>Eukaryota</taxon>
        <taxon>Metazoa</taxon>
        <taxon>Ecdysozoa</taxon>
        <taxon>Nematoda</taxon>
        <taxon>Enoplea</taxon>
        <taxon>Dorylaimia</taxon>
        <taxon>Trichinellida</taxon>
        <taxon>Trichinellidae</taxon>
        <taxon>Trichinella</taxon>
    </lineage>
</organism>
<evidence type="ECO:0000313" key="10">
    <source>
        <dbReference type="EMBL" id="KRY52330.1"/>
    </source>
</evidence>
<dbReference type="SUPFAM" id="SSF51316">
    <property type="entry name" value="Mss4-like"/>
    <property type="match status" value="1"/>
</dbReference>
<feature type="non-terminal residue" evidence="10">
    <location>
        <position position="1"/>
    </location>
</feature>
<evidence type="ECO:0000256" key="7">
    <source>
        <dbReference type="ARBA" id="ARBA00040133"/>
    </source>
</evidence>
<dbReference type="PANTHER" id="PTHR46423:SF1">
    <property type="entry name" value="RNA POLYMERASE II-ASSOCIATED PROTEIN 3"/>
    <property type="match status" value="1"/>
</dbReference>
<reference evidence="10 11" key="1">
    <citation type="submission" date="2015-01" db="EMBL/GenBank/DDBJ databases">
        <title>Evolution of Trichinella species and genotypes.</title>
        <authorList>
            <person name="Korhonen P.K."/>
            <person name="Edoardo P."/>
            <person name="Giuseppe L.R."/>
            <person name="Gasser R.B."/>
        </authorList>
    </citation>
    <scope>NUCLEOTIDE SEQUENCE [LARGE SCALE GENOMIC DNA]</scope>
    <source>
        <strain evidence="10">ISS120</strain>
    </source>
</reference>
<dbReference type="AlphaFoldDB" id="A0A0V1CSR5"/>
<dbReference type="OrthoDB" id="30840at2759"/>
<feature type="repeat" description="TPR" evidence="8">
    <location>
        <begin position="274"/>
        <end position="307"/>
    </location>
</feature>
<dbReference type="GO" id="GO:0015031">
    <property type="term" value="P:protein transport"/>
    <property type="evidence" value="ECO:0007669"/>
    <property type="project" value="UniProtKB-KW"/>
</dbReference>
<dbReference type="Gene3D" id="2.170.150.10">
    <property type="entry name" value="Metal Binding Protein, Guanine Nucleotide Exchange Factor, Chain A"/>
    <property type="match status" value="1"/>
</dbReference>
<feature type="repeat" description="TPR" evidence="8">
    <location>
        <begin position="342"/>
        <end position="375"/>
    </location>
</feature>
<dbReference type="InterPro" id="IPR025986">
    <property type="entry name" value="RPAP3-like_C"/>
</dbReference>
<evidence type="ECO:0000256" key="8">
    <source>
        <dbReference type="PROSITE-ProRule" id="PRU00339"/>
    </source>
</evidence>
<keyword evidence="4 8" id="KW-0802">TPR repeat</keyword>
<dbReference type="EMBL" id="JYDI01000107">
    <property type="protein sequence ID" value="KRY52330.1"/>
    <property type="molecule type" value="Genomic_DNA"/>
</dbReference>
<comment type="caution">
    <text evidence="10">The sequence shown here is derived from an EMBL/GenBank/DDBJ whole genome shotgun (WGS) entry which is preliminary data.</text>
</comment>
<keyword evidence="1" id="KW-0813">Transport</keyword>
<dbReference type="GO" id="GO:0005085">
    <property type="term" value="F:guanyl-nucleotide exchange factor activity"/>
    <property type="evidence" value="ECO:0007669"/>
    <property type="project" value="UniProtKB-KW"/>
</dbReference>
<protein>
    <recommendedName>
        <fullName evidence="7">RNA polymerase II-associated protein 3</fullName>
    </recommendedName>
</protein>
<evidence type="ECO:0000259" key="9">
    <source>
        <dbReference type="Pfam" id="PF13877"/>
    </source>
</evidence>
<dbReference type="Gene3D" id="1.25.40.10">
    <property type="entry name" value="Tetratricopeptide repeat domain"/>
    <property type="match status" value="1"/>
</dbReference>
<dbReference type="InterPro" id="IPR019734">
    <property type="entry name" value="TPR_rpt"/>
</dbReference>
<keyword evidence="11" id="KW-1185">Reference proteome</keyword>
<feature type="domain" description="RNA-polymerase II-associated protein 3-like C-terminal" evidence="9">
    <location>
        <begin position="464"/>
        <end position="553"/>
    </location>
</feature>
<dbReference type="InterPro" id="IPR007515">
    <property type="entry name" value="Mss4"/>
</dbReference>
<dbReference type="Pfam" id="PF04421">
    <property type="entry name" value="Mss4"/>
    <property type="match status" value="1"/>
</dbReference>
<dbReference type="GO" id="GO:0007264">
    <property type="term" value="P:small GTPase-mediated signal transduction"/>
    <property type="evidence" value="ECO:0007669"/>
    <property type="project" value="InterPro"/>
</dbReference>
<dbReference type="Pfam" id="PF00515">
    <property type="entry name" value="TPR_1"/>
    <property type="match status" value="2"/>
</dbReference>
<accession>A0A0V1CSR5</accession>
<keyword evidence="5" id="KW-0653">Protein transport</keyword>
<dbReference type="PROSITE" id="PS51796">
    <property type="entry name" value="MSS4"/>
    <property type="match status" value="1"/>
</dbReference>
<dbReference type="SMART" id="SM00028">
    <property type="entry name" value="TPR"/>
    <property type="match status" value="3"/>
</dbReference>
<evidence type="ECO:0000256" key="1">
    <source>
        <dbReference type="ARBA" id="ARBA00022448"/>
    </source>
</evidence>
<dbReference type="PANTHER" id="PTHR46423">
    <property type="entry name" value="RNA POLYMERASE II-ASSOCIATED PROTEIN 3"/>
    <property type="match status" value="1"/>
</dbReference>
<dbReference type="InterPro" id="IPR011057">
    <property type="entry name" value="Mss4-like_sf"/>
</dbReference>
<name>A0A0V1CSR5_TRIBR</name>
<keyword evidence="2" id="KW-0344">Guanine-nucleotide releasing factor</keyword>
<evidence type="ECO:0000256" key="6">
    <source>
        <dbReference type="ARBA" id="ARBA00038275"/>
    </source>
</evidence>
<evidence type="ECO:0000256" key="4">
    <source>
        <dbReference type="ARBA" id="ARBA00022803"/>
    </source>
</evidence>
<dbReference type="STRING" id="45882.A0A0V1CSR5"/>
<evidence type="ECO:0000256" key="5">
    <source>
        <dbReference type="ARBA" id="ARBA00022927"/>
    </source>
</evidence>
<sequence>LKFICHLCHMVLDACQSDFVPVTLTNRLCALIRCDKNSNEAPQRIEELIGELQQLRKDIRLCFRGVDCSPEEQVHRVRVLYKELLLKDRLVKHLKQISVQLVNVQVNDSQLLNEEVFKIPDLLSDNNGQKASSSNNNNGKKLSLSCPKCSCIILRENHGEQVTVEKELPELSLKADGTVDMKTFTEFVRVDDIYDFENIGFSRDSNGVQYLLCAACEIGPLGFHDLTTKLSYVASVRQCFFSGIFFSLYCSNVNLVMLVRKERKDISEKDAQKALFEKESGNSFYVKKDYEKAIMCYSRSISADPFRPVVYCNRAMAYLKLKNYAEAYADCSKALTFDSTYVKALYRRGMASKGLNNFDDAVEDFQHVLTLDPNNDIAKKELEEIISKVKPAENDPLLVYPVENPDEKEYQKPLKVIIVRDAVKKSHFNSQQPALSDESNVTKQSEQKISDYKLNASIKITRIPKCYAELRADWISIKEEPLALADYILNIPCDCFSNLLGEFLDGEFVANLLKAFMIKVNSEPQCSISCMERLELIGKAKRFDIVVLFLSRTDFIYLKTVLDKAKHVCSKDQVQRWDDLFKKHIETAINKNDSEEEASVESFP</sequence>